<evidence type="ECO:0000313" key="3">
    <source>
        <dbReference type="Proteomes" id="UP000001396"/>
    </source>
</evidence>
<feature type="compositionally biased region" description="Polar residues" evidence="1">
    <location>
        <begin position="391"/>
        <end position="407"/>
    </location>
</feature>
<reference evidence="2 3" key="1">
    <citation type="journal article" date="2011" name="Genome Res.">
        <title>Phylogeny-wide analysis of social amoeba genomes highlights ancient origins for complex intercellular communication.</title>
        <authorList>
            <person name="Heidel A.J."/>
            <person name="Lawal H.M."/>
            <person name="Felder M."/>
            <person name="Schilde C."/>
            <person name="Helps N.R."/>
            <person name="Tunggal B."/>
            <person name="Rivero F."/>
            <person name="John U."/>
            <person name="Schleicher M."/>
            <person name="Eichinger L."/>
            <person name="Platzer M."/>
            <person name="Noegel A.A."/>
            <person name="Schaap P."/>
            <person name="Gloeckner G."/>
        </authorList>
    </citation>
    <scope>NUCLEOTIDE SEQUENCE [LARGE SCALE GENOMIC DNA]</scope>
    <source>
        <strain evidence="3">ATCC 26659 / Pp 5 / PN500</strain>
    </source>
</reference>
<keyword evidence="3" id="KW-1185">Reference proteome</keyword>
<feature type="compositionally biased region" description="Low complexity" evidence="1">
    <location>
        <begin position="351"/>
        <end position="390"/>
    </location>
</feature>
<sequence>MLANFNKDKKDNDFKVGDMVYVKEKRPSKKWNKLAPIYAGPYEIINVDKYNNITIKDYVSGVTRISTKSKILNSKYFKHAEIEDLENSVVNKDTSVLDKTDSFVSDNDDDVMSVNDSDEDTNHSVEDGMDLVETSQNNHSEVKQNMTTDETVETEIDSSLMPTGVVSDFMKSDVIKSKNTHEEVLHVLESNKDLNLKYIKLLRELIENEKDLDQRNKVSDKSNLLVRSLMKSKLHPSIFKIMQKRSFVISAKRSIPFVEYLVKISHTVGWVPSSEMIGATKEVSSFNSIVGKLNAAVTKPVQINMLRARRSNVYSSLKSCYNKAQINRLHFKLHRIQSQLESVLQINARSNRSTTTTTTTTSSATAPTDTTTTTNDLTMNDLENNNDNDSIPSTSMLFPDVTPNNTRPDPLPSDLFKSTLAASKLPISSVVAPSQSDN</sequence>
<feature type="region of interest" description="Disordered" evidence="1">
    <location>
        <begin position="351"/>
        <end position="412"/>
    </location>
</feature>
<gene>
    <name evidence="2" type="ORF">PPL_07500</name>
</gene>
<dbReference type="AlphaFoldDB" id="D3BG49"/>
<dbReference type="GeneID" id="31362981"/>
<evidence type="ECO:0000313" key="2">
    <source>
        <dbReference type="EMBL" id="EFA79641.1"/>
    </source>
</evidence>
<dbReference type="RefSeq" id="XP_020431762.1">
    <property type="nucleotide sequence ID" value="XM_020578335.1"/>
</dbReference>
<name>D3BG49_HETP5</name>
<protein>
    <submittedName>
        <fullName evidence="2">Uncharacterized protein</fullName>
    </submittedName>
</protein>
<dbReference type="Proteomes" id="UP000001396">
    <property type="component" value="Unassembled WGS sequence"/>
</dbReference>
<dbReference type="InParanoid" id="D3BG49"/>
<dbReference type="EMBL" id="ADBJ01000033">
    <property type="protein sequence ID" value="EFA79641.1"/>
    <property type="molecule type" value="Genomic_DNA"/>
</dbReference>
<evidence type="ECO:0000256" key="1">
    <source>
        <dbReference type="SAM" id="MobiDB-lite"/>
    </source>
</evidence>
<accession>D3BG49</accession>
<proteinExistence type="predicted"/>
<organism evidence="2 3">
    <name type="scientific">Heterostelium pallidum (strain ATCC 26659 / Pp 5 / PN500)</name>
    <name type="common">Cellular slime mold</name>
    <name type="synonym">Polysphondylium pallidum</name>
    <dbReference type="NCBI Taxonomy" id="670386"/>
    <lineage>
        <taxon>Eukaryota</taxon>
        <taxon>Amoebozoa</taxon>
        <taxon>Evosea</taxon>
        <taxon>Eumycetozoa</taxon>
        <taxon>Dictyostelia</taxon>
        <taxon>Acytosteliales</taxon>
        <taxon>Acytosteliaceae</taxon>
        <taxon>Heterostelium</taxon>
    </lineage>
</organism>
<comment type="caution">
    <text evidence="2">The sequence shown here is derived from an EMBL/GenBank/DDBJ whole genome shotgun (WGS) entry which is preliminary data.</text>
</comment>